<dbReference type="EC" id="2.7.11.1" evidence="1"/>
<organism evidence="3 4">
    <name type="scientific">Ganoderma sinense ZZ0214-1</name>
    <dbReference type="NCBI Taxonomy" id="1077348"/>
    <lineage>
        <taxon>Eukaryota</taxon>
        <taxon>Fungi</taxon>
        <taxon>Dikarya</taxon>
        <taxon>Basidiomycota</taxon>
        <taxon>Agaricomycotina</taxon>
        <taxon>Agaricomycetes</taxon>
        <taxon>Polyporales</taxon>
        <taxon>Polyporaceae</taxon>
        <taxon>Ganoderma</taxon>
    </lineage>
</organism>
<evidence type="ECO:0000256" key="1">
    <source>
        <dbReference type="ARBA" id="ARBA00012513"/>
    </source>
</evidence>
<comment type="caution">
    <text evidence="3">The sequence shown here is derived from an EMBL/GenBank/DDBJ whole genome shotgun (WGS) entry which is preliminary data.</text>
</comment>
<reference evidence="3 4" key="1">
    <citation type="journal article" date="2015" name="Sci. Rep.">
        <title>Chromosome-level genome map provides insights into diverse defense mechanisms in the medicinal fungus Ganoderma sinense.</title>
        <authorList>
            <person name="Zhu Y."/>
            <person name="Xu J."/>
            <person name="Sun C."/>
            <person name="Zhou S."/>
            <person name="Xu H."/>
            <person name="Nelson D.R."/>
            <person name="Qian J."/>
            <person name="Song J."/>
            <person name="Luo H."/>
            <person name="Xiang L."/>
            <person name="Li Y."/>
            <person name="Xu Z."/>
            <person name="Ji A."/>
            <person name="Wang L."/>
            <person name="Lu S."/>
            <person name="Hayward A."/>
            <person name="Sun W."/>
            <person name="Li X."/>
            <person name="Schwartz D.C."/>
            <person name="Wang Y."/>
            <person name="Chen S."/>
        </authorList>
    </citation>
    <scope>NUCLEOTIDE SEQUENCE [LARGE SCALE GENOMIC DNA]</scope>
    <source>
        <strain evidence="3 4">ZZ0214-1</strain>
    </source>
</reference>
<dbReference type="PROSITE" id="PS50011">
    <property type="entry name" value="PROTEIN_KINASE_DOM"/>
    <property type="match status" value="1"/>
</dbReference>
<dbReference type="InterPro" id="IPR008271">
    <property type="entry name" value="Ser/Thr_kinase_AS"/>
</dbReference>
<dbReference type="Proteomes" id="UP000230002">
    <property type="component" value="Unassembled WGS sequence"/>
</dbReference>
<sequence>MRLRCRSDPMGGGTFGRVYMALVTNEASLRPVALKKVHITNHVKHPPLLHEAAALLRLQDLYHWFIFRKKPLTSRNLTAIVWQLLDVLEYVHSQGIIHCDIKPTNILLGQGGTESHIFLVDFGLSLPFDSQNSLS</sequence>
<evidence type="ECO:0000313" key="3">
    <source>
        <dbReference type="EMBL" id="PIL35396.1"/>
    </source>
</evidence>
<dbReference type="AlphaFoldDB" id="A0A2G8SNP2"/>
<dbReference type="Gene3D" id="3.30.200.20">
    <property type="entry name" value="Phosphorylase Kinase, domain 1"/>
    <property type="match status" value="1"/>
</dbReference>
<proteinExistence type="predicted"/>
<dbReference type="Pfam" id="PF00069">
    <property type="entry name" value="Pkinase"/>
    <property type="match status" value="1"/>
</dbReference>
<dbReference type="GO" id="GO:0005524">
    <property type="term" value="F:ATP binding"/>
    <property type="evidence" value="ECO:0007669"/>
    <property type="project" value="InterPro"/>
</dbReference>
<dbReference type="EMBL" id="AYKW01000003">
    <property type="protein sequence ID" value="PIL35396.1"/>
    <property type="molecule type" value="Genomic_DNA"/>
</dbReference>
<dbReference type="InterPro" id="IPR011009">
    <property type="entry name" value="Kinase-like_dom_sf"/>
</dbReference>
<dbReference type="OrthoDB" id="5579860at2759"/>
<protein>
    <recommendedName>
        <fullName evidence="1">non-specific serine/threonine protein kinase</fullName>
        <ecNumber evidence="1">2.7.11.1</ecNumber>
    </recommendedName>
</protein>
<dbReference type="InterPro" id="IPR000719">
    <property type="entry name" value="Prot_kinase_dom"/>
</dbReference>
<gene>
    <name evidence="3" type="ORF">GSI_02122</name>
</gene>
<dbReference type="SMART" id="SM00220">
    <property type="entry name" value="S_TKc"/>
    <property type="match status" value="1"/>
</dbReference>
<name>A0A2G8SNP2_9APHY</name>
<accession>A0A2G8SNP2</accession>
<dbReference type="InterPro" id="IPR050235">
    <property type="entry name" value="CK1_Ser-Thr_kinase"/>
</dbReference>
<dbReference type="Gene3D" id="1.10.510.10">
    <property type="entry name" value="Transferase(Phosphotransferase) domain 1"/>
    <property type="match status" value="1"/>
</dbReference>
<dbReference type="SUPFAM" id="SSF56112">
    <property type="entry name" value="Protein kinase-like (PK-like)"/>
    <property type="match status" value="1"/>
</dbReference>
<dbReference type="PANTHER" id="PTHR11909">
    <property type="entry name" value="CASEIN KINASE-RELATED"/>
    <property type="match status" value="1"/>
</dbReference>
<dbReference type="GO" id="GO:0004674">
    <property type="term" value="F:protein serine/threonine kinase activity"/>
    <property type="evidence" value="ECO:0007669"/>
    <property type="project" value="UniProtKB-EC"/>
</dbReference>
<keyword evidence="4" id="KW-1185">Reference proteome</keyword>
<dbReference type="STRING" id="1077348.A0A2G8SNP2"/>
<dbReference type="PROSITE" id="PS00108">
    <property type="entry name" value="PROTEIN_KINASE_ST"/>
    <property type="match status" value="1"/>
</dbReference>
<evidence type="ECO:0000313" key="4">
    <source>
        <dbReference type="Proteomes" id="UP000230002"/>
    </source>
</evidence>
<feature type="domain" description="Protein kinase" evidence="2">
    <location>
        <begin position="1"/>
        <end position="135"/>
    </location>
</feature>
<evidence type="ECO:0000259" key="2">
    <source>
        <dbReference type="PROSITE" id="PS50011"/>
    </source>
</evidence>